<evidence type="ECO:0000313" key="2">
    <source>
        <dbReference type="Proteomes" id="UP000550707"/>
    </source>
</evidence>
<name>A0A7J8F9A3_MOLMO</name>
<protein>
    <submittedName>
        <fullName evidence="1">Uncharacterized protein</fullName>
    </submittedName>
</protein>
<proteinExistence type="predicted"/>
<evidence type="ECO:0000313" key="1">
    <source>
        <dbReference type="EMBL" id="KAF6444206.1"/>
    </source>
</evidence>
<gene>
    <name evidence="1" type="ORF">HJG59_008516</name>
</gene>
<dbReference type="EMBL" id="JACASF010000012">
    <property type="protein sequence ID" value="KAF6444206.1"/>
    <property type="molecule type" value="Genomic_DNA"/>
</dbReference>
<accession>A0A7J8F9A3</accession>
<reference evidence="1 2" key="1">
    <citation type="journal article" date="2020" name="Nature">
        <title>Six reference-quality genomes reveal evolution of bat adaptations.</title>
        <authorList>
            <person name="Jebb D."/>
            <person name="Huang Z."/>
            <person name="Pippel M."/>
            <person name="Hughes G.M."/>
            <person name="Lavrichenko K."/>
            <person name="Devanna P."/>
            <person name="Winkler S."/>
            <person name="Jermiin L.S."/>
            <person name="Skirmuntt E.C."/>
            <person name="Katzourakis A."/>
            <person name="Burkitt-Gray L."/>
            <person name="Ray D.A."/>
            <person name="Sullivan K.A.M."/>
            <person name="Roscito J.G."/>
            <person name="Kirilenko B.M."/>
            <person name="Davalos L.M."/>
            <person name="Corthals A.P."/>
            <person name="Power M.L."/>
            <person name="Jones G."/>
            <person name="Ransome R.D."/>
            <person name="Dechmann D.K.N."/>
            <person name="Locatelli A.G."/>
            <person name="Puechmaille S.J."/>
            <person name="Fedrigo O."/>
            <person name="Jarvis E.D."/>
            <person name="Hiller M."/>
            <person name="Vernes S.C."/>
            <person name="Myers E.W."/>
            <person name="Teeling E.C."/>
        </authorList>
    </citation>
    <scope>NUCLEOTIDE SEQUENCE [LARGE SCALE GENOMIC DNA]</scope>
    <source>
        <strain evidence="1">MMolMol1</strain>
        <tissue evidence="1">Muscle</tissue>
    </source>
</reference>
<sequence>MHHCLSCFVSPSLFPPSAFGFSQTTTSVCRLRVLCSPSARSWPCQSARVSSSITPHTKPFCLKPWLTKHEEERRGWQLPEKLVACEPSSVTGGEGCILWTFEEVPTSLPTKPARGSESPFSPCNRCCSVFSKVMYFRNGPRWT</sequence>
<comment type="caution">
    <text evidence="1">The sequence shown here is derived from an EMBL/GenBank/DDBJ whole genome shotgun (WGS) entry which is preliminary data.</text>
</comment>
<dbReference type="AlphaFoldDB" id="A0A7J8F9A3"/>
<organism evidence="1 2">
    <name type="scientific">Molossus molossus</name>
    <name type="common">Pallas' mastiff bat</name>
    <name type="synonym">Vespertilio molossus</name>
    <dbReference type="NCBI Taxonomy" id="27622"/>
    <lineage>
        <taxon>Eukaryota</taxon>
        <taxon>Metazoa</taxon>
        <taxon>Chordata</taxon>
        <taxon>Craniata</taxon>
        <taxon>Vertebrata</taxon>
        <taxon>Euteleostomi</taxon>
        <taxon>Mammalia</taxon>
        <taxon>Eutheria</taxon>
        <taxon>Laurasiatheria</taxon>
        <taxon>Chiroptera</taxon>
        <taxon>Yangochiroptera</taxon>
        <taxon>Molossidae</taxon>
        <taxon>Molossus</taxon>
    </lineage>
</organism>
<dbReference type="InParanoid" id="A0A7J8F9A3"/>
<keyword evidence="2" id="KW-1185">Reference proteome</keyword>
<dbReference type="Proteomes" id="UP000550707">
    <property type="component" value="Unassembled WGS sequence"/>
</dbReference>